<reference evidence="1 2" key="2">
    <citation type="journal article" date="2022" name="Mol. Biol. Evol.">
        <title>Comparative Genomics Reveals Insights into the Divergent Evolution of Astigmatic Mites and Household Pest Adaptations.</title>
        <authorList>
            <person name="Xiong Q."/>
            <person name="Wan A.T."/>
            <person name="Liu X."/>
            <person name="Fung C.S."/>
            <person name="Xiao X."/>
            <person name="Malainual N."/>
            <person name="Hou J."/>
            <person name="Wang L."/>
            <person name="Wang M."/>
            <person name="Yang K.Y."/>
            <person name="Cui Y."/>
            <person name="Leung E.L."/>
            <person name="Nong W."/>
            <person name="Shin S.K."/>
            <person name="Au S.W."/>
            <person name="Jeong K.Y."/>
            <person name="Chew F.T."/>
            <person name="Hui J.H."/>
            <person name="Leung T.F."/>
            <person name="Tungtrongchitr A."/>
            <person name="Zhong N."/>
            <person name="Liu Z."/>
            <person name="Tsui S.K."/>
        </authorList>
    </citation>
    <scope>NUCLEOTIDE SEQUENCE [LARGE SCALE GENOMIC DNA]</scope>
    <source>
        <strain evidence="1">Derp</strain>
    </source>
</reference>
<evidence type="ECO:0000313" key="1">
    <source>
        <dbReference type="EMBL" id="KAH9418843.1"/>
    </source>
</evidence>
<organism evidence="1 2">
    <name type="scientific">Dermatophagoides pteronyssinus</name>
    <name type="common">European house dust mite</name>
    <dbReference type="NCBI Taxonomy" id="6956"/>
    <lineage>
        <taxon>Eukaryota</taxon>
        <taxon>Metazoa</taxon>
        <taxon>Ecdysozoa</taxon>
        <taxon>Arthropoda</taxon>
        <taxon>Chelicerata</taxon>
        <taxon>Arachnida</taxon>
        <taxon>Acari</taxon>
        <taxon>Acariformes</taxon>
        <taxon>Sarcoptiformes</taxon>
        <taxon>Astigmata</taxon>
        <taxon>Psoroptidia</taxon>
        <taxon>Analgoidea</taxon>
        <taxon>Pyroglyphidae</taxon>
        <taxon>Dermatophagoidinae</taxon>
        <taxon>Dermatophagoides</taxon>
    </lineage>
</organism>
<dbReference type="Proteomes" id="UP000887458">
    <property type="component" value="Unassembled WGS sequence"/>
</dbReference>
<sequence length="84" mass="9755">MFEMNIYVMRIEKYGFIAVNRGKGNEMMDKEKNPCGLQRGCKMSMIILAIGNGQNDHHQQREEEKRVLCGQVLPEYRSSGKNFK</sequence>
<comment type="caution">
    <text evidence="1">The sequence shown here is derived from an EMBL/GenBank/DDBJ whole genome shotgun (WGS) entry which is preliminary data.</text>
</comment>
<name>A0ABQ8J8E6_DERPT</name>
<gene>
    <name evidence="1" type="ORF">DERP_004169</name>
</gene>
<proteinExistence type="predicted"/>
<dbReference type="EMBL" id="NJHN03000062">
    <property type="protein sequence ID" value="KAH9418843.1"/>
    <property type="molecule type" value="Genomic_DNA"/>
</dbReference>
<protein>
    <submittedName>
        <fullName evidence="1">Uncharacterized protein</fullName>
    </submittedName>
</protein>
<reference evidence="1 2" key="1">
    <citation type="journal article" date="2018" name="J. Allergy Clin. Immunol.">
        <title>High-quality assembly of Dermatophagoides pteronyssinus genome and transcriptome reveals a wide range of novel allergens.</title>
        <authorList>
            <person name="Liu X.Y."/>
            <person name="Yang K.Y."/>
            <person name="Wang M.Q."/>
            <person name="Kwok J.S."/>
            <person name="Zeng X."/>
            <person name="Yang Z."/>
            <person name="Xiao X.J."/>
            <person name="Lau C.P."/>
            <person name="Li Y."/>
            <person name="Huang Z.M."/>
            <person name="Ba J.G."/>
            <person name="Yim A.K."/>
            <person name="Ouyang C.Y."/>
            <person name="Ngai S.M."/>
            <person name="Chan T.F."/>
            <person name="Leung E.L."/>
            <person name="Liu L."/>
            <person name="Liu Z.G."/>
            <person name="Tsui S.K."/>
        </authorList>
    </citation>
    <scope>NUCLEOTIDE SEQUENCE [LARGE SCALE GENOMIC DNA]</scope>
    <source>
        <strain evidence="1">Derp</strain>
    </source>
</reference>
<keyword evidence="2" id="KW-1185">Reference proteome</keyword>
<accession>A0ABQ8J8E6</accession>
<evidence type="ECO:0000313" key="2">
    <source>
        <dbReference type="Proteomes" id="UP000887458"/>
    </source>
</evidence>